<organism evidence="1 2">
    <name type="scientific">Actinomycetospora chlora</name>
    <dbReference type="NCBI Taxonomy" id="663608"/>
    <lineage>
        <taxon>Bacteria</taxon>
        <taxon>Bacillati</taxon>
        <taxon>Actinomycetota</taxon>
        <taxon>Actinomycetes</taxon>
        <taxon>Pseudonocardiales</taxon>
        <taxon>Pseudonocardiaceae</taxon>
        <taxon>Actinomycetospora</taxon>
    </lineage>
</organism>
<evidence type="ECO:0000313" key="1">
    <source>
        <dbReference type="EMBL" id="GAA4798504.1"/>
    </source>
</evidence>
<keyword evidence="2" id="KW-1185">Reference proteome</keyword>
<comment type="caution">
    <text evidence="1">The sequence shown here is derived from an EMBL/GenBank/DDBJ whole genome shotgun (WGS) entry which is preliminary data.</text>
</comment>
<dbReference type="Proteomes" id="UP001500928">
    <property type="component" value="Unassembled WGS sequence"/>
</dbReference>
<proteinExistence type="predicted"/>
<sequence>MARREITLSVDVDAPVETVWREVTDWESQGEWMLGTEVRVTRGDGTSVGSELAATTGVGPLGVTDTMEIVGWDPPHRATVRHTGRVVRGSGVFSVLARRGDDGREASTFVWSEQLDLPLGALGALGWPLVRPAFAWGLQRSLDALARRCERDADRDADRDAER</sequence>
<dbReference type="RefSeq" id="WP_345418838.1">
    <property type="nucleotide sequence ID" value="NZ_BAABHO010000033.1"/>
</dbReference>
<reference evidence="2" key="1">
    <citation type="journal article" date="2019" name="Int. J. Syst. Evol. Microbiol.">
        <title>The Global Catalogue of Microorganisms (GCM) 10K type strain sequencing project: providing services to taxonomists for standard genome sequencing and annotation.</title>
        <authorList>
            <consortium name="The Broad Institute Genomics Platform"/>
            <consortium name="The Broad Institute Genome Sequencing Center for Infectious Disease"/>
            <person name="Wu L."/>
            <person name="Ma J."/>
        </authorList>
    </citation>
    <scope>NUCLEOTIDE SEQUENCE [LARGE SCALE GENOMIC DNA]</scope>
    <source>
        <strain evidence="2">JCM 17979</strain>
    </source>
</reference>
<name>A0ABP9BP75_9PSEU</name>
<gene>
    <name evidence="1" type="ORF">GCM10023200_38810</name>
</gene>
<dbReference type="SUPFAM" id="SSF55961">
    <property type="entry name" value="Bet v1-like"/>
    <property type="match status" value="1"/>
</dbReference>
<dbReference type="Pfam" id="PF10604">
    <property type="entry name" value="Polyketide_cyc2"/>
    <property type="match status" value="1"/>
</dbReference>
<dbReference type="InterPro" id="IPR019587">
    <property type="entry name" value="Polyketide_cyclase/dehydratase"/>
</dbReference>
<protein>
    <submittedName>
        <fullName evidence="1">SRPBCC family protein</fullName>
    </submittedName>
</protein>
<dbReference type="CDD" id="cd07812">
    <property type="entry name" value="SRPBCC"/>
    <property type="match status" value="1"/>
</dbReference>
<dbReference type="InterPro" id="IPR023393">
    <property type="entry name" value="START-like_dom_sf"/>
</dbReference>
<dbReference type="Gene3D" id="3.30.530.20">
    <property type="match status" value="1"/>
</dbReference>
<accession>A0ABP9BP75</accession>
<dbReference type="EMBL" id="BAABHO010000033">
    <property type="protein sequence ID" value="GAA4798504.1"/>
    <property type="molecule type" value="Genomic_DNA"/>
</dbReference>
<evidence type="ECO:0000313" key="2">
    <source>
        <dbReference type="Proteomes" id="UP001500928"/>
    </source>
</evidence>